<feature type="transmembrane region" description="Helical" evidence="7">
    <location>
        <begin position="112"/>
        <end position="132"/>
    </location>
</feature>
<feature type="transmembrane region" description="Helical" evidence="7">
    <location>
        <begin position="7"/>
        <end position="32"/>
    </location>
</feature>
<keyword evidence="4 7" id="KW-0812">Transmembrane</keyword>
<dbReference type="Pfam" id="PF02417">
    <property type="entry name" value="Chromate_transp"/>
    <property type="match status" value="1"/>
</dbReference>
<comment type="caution">
    <text evidence="8">The sequence shown here is derived from an EMBL/GenBank/DDBJ whole genome shotgun (WGS) entry which is preliminary data.</text>
</comment>
<reference evidence="8 9" key="1">
    <citation type="submission" date="2019-03" db="EMBL/GenBank/DDBJ databases">
        <title>Genomic Encyclopedia of Type Strains, Phase IV (KMG-IV): sequencing the most valuable type-strain genomes for metagenomic binning, comparative biology and taxonomic classification.</title>
        <authorList>
            <person name="Goeker M."/>
        </authorList>
    </citation>
    <scope>NUCLEOTIDE SEQUENCE [LARGE SCALE GENOMIC DNA]</scope>
    <source>
        <strain evidence="8 9">LX-B</strain>
    </source>
</reference>
<feature type="transmembrane region" description="Helical" evidence="7">
    <location>
        <begin position="152"/>
        <end position="168"/>
    </location>
</feature>
<dbReference type="GO" id="GO:0015109">
    <property type="term" value="F:chromate transmembrane transporter activity"/>
    <property type="evidence" value="ECO:0007669"/>
    <property type="project" value="InterPro"/>
</dbReference>
<dbReference type="EMBL" id="SLUN01000046">
    <property type="protein sequence ID" value="TCL57459.1"/>
    <property type="molecule type" value="Genomic_DNA"/>
</dbReference>
<dbReference type="InterPro" id="IPR003370">
    <property type="entry name" value="Chromate_transpt"/>
</dbReference>
<evidence type="ECO:0000256" key="4">
    <source>
        <dbReference type="ARBA" id="ARBA00022692"/>
    </source>
</evidence>
<evidence type="ECO:0000256" key="6">
    <source>
        <dbReference type="ARBA" id="ARBA00023136"/>
    </source>
</evidence>
<keyword evidence="6 7" id="KW-0472">Membrane</keyword>
<evidence type="ECO:0000256" key="1">
    <source>
        <dbReference type="ARBA" id="ARBA00004651"/>
    </source>
</evidence>
<accession>A0A4R1QU23</accession>
<dbReference type="PANTHER" id="PTHR43663:SF1">
    <property type="entry name" value="CHROMATE TRANSPORTER"/>
    <property type="match status" value="1"/>
</dbReference>
<dbReference type="AlphaFoldDB" id="A0A4R1QU23"/>
<evidence type="ECO:0000256" key="5">
    <source>
        <dbReference type="ARBA" id="ARBA00022989"/>
    </source>
</evidence>
<evidence type="ECO:0000256" key="3">
    <source>
        <dbReference type="ARBA" id="ARBA00022475"/>
    </source>
</evidence>
<name>A0A4R1QU23_HYDET</name>
<dbReference type="GO" id="GO:0005886">
    <property type="term" value="C:plasma membrane"/>
    <property type="evidence" value="ECO:0007669"/>
    <property type="project" value="UniProtKB-SubCell"/>
</dbReference>
<dbReference type="InterPro" id="IPR052518">
    <property type="entry name" value="CHR_Transporter"/>
</dbReference>
<comment type="similarity">
    <text evidence="2">Belongs to the chromate ion transporter (CHR) (TC 2.A.51) family.</text>
</comment>
<keyword evidence="9" id="KW-1185">Reference proteome</keyword>
<gene>
    <name evidence="8" type="ORF">EDC14_104619</name>
</gene>
<protein>
    <submittedName>
        <fullName evidence="8">Chromate transporter</fullName>
    </submittedName>
</protein>
<keyword evidence="5 7" id="KW-1133">Transmembrane helix</keyword>
<keyword evidence="3" id="KW-1003">Cell membrane</keyword>
<sequence>MMLGKCLLLFYVFFKVGLFSFGGGYAMLPMIYQEIEQFGFMPPREFSDIVALSQMTPGPVAVNAATYVGEKTAGFWGAVFATVGVALPSLILIVIVSAFLNRFKTSQAVQAVLAGIRPATVGLIASAVLFFANTSIFTNKLSLAFFRNPLHFLNLPALAICGLTILATQKWKMDPILLTVFAGVLGAFIL</sequence>
<evidence type="ECO:0000256" key="2">
    <source>
        <dbReference type="ARBA" id="ARBA00005262"/>
    </source>
</evidence>
<evidence type="ECO:0000313" key="9">
    <source>
        <dbReference type="Proteomes" id="UP000295008"/>
    </source>
</evidence>
<proteinExistence type="inferred from homology"/>
<organism evidence="8 9">
    <name type="scientific">Hydrogenispora ethanolica</name>
    <dbReference type="NCBI Taxonomy" id="1082276"/>
    <lineage>
        <taxon>Bacteria</taxon>
        <taxon>Bacillati</taxon>
        <taxon>Bacillota</taxon>
        <taxon>Hydrogenispora</taxon>
    </lineage>
</organism>
<evidence type="ECO:0000256" key="7">
    <source>
        <dbReference type="SAM" id="Phobius"/>
    </source>
</evidence>
<evidence type="ECO:0000313" key="8">
    <source>
        <dbReference type="EMBL" id="TCL57459.1"/>
    </source>
</evidence>
<dbReference type="Proteomes" id="UP000295008">
    <property type="component" value="Unassembled WGS sequence"/>
</dbReference>
<feature type="transmembrane region" description="Helical" evidence="7">
    <location>
        <begin position="75"/>
        <end position="100"/>
    </location>
</feature>
<dbReference type="PANTHER" id="PTHR43663">
    <property type="entry name" value="CHROMATE TRANSPORT PROTEIN-RELATED"/>
    <property type="match status" value="1"/>
</dbReference>
<comment type="subcellular location">
    <subcellularLocation>
        <location evidence="1">Cell membrane</location>
        <topology evidence="1">Multi-pass membrane protein</topology>
    </subcellularLocation>
</comment>